<feature type="chain" id="PRO_5015084054" description="Secreted protein" evidence="1">
    <location>
        <begin position="24"/>
        <end position="199"/>
    </location>
</feature>
<name>A0A2N5VEI8_9BASI</name>
<dbReference type="Proteomes" id="UP000235392">
    <property type="component" value="Unassembled WGS sequence"/>
</dbReference>
<comment type="caution">
    <text evidence="2">The sequence shown here is derived from an EMBL/GenBank/DDBJ whole genome shotgun (WGS) entry which is preliminary data.</text>
</comment>
<evidence type="ECO:0000256" key="1">
    <source>
        <dbReference type="SAM" id="SignalP"/>
    </source>
</evidence>
<evidence type="ECO:0000313" key="4">
    <source>
        <dbReference type="Proteomes" id="UP000235388"/>
    </source>
</evidence>
<keyword evidence="1" id="KW-0732">Signal</keyword>
<sequence>MFSTKYLIAALALAFLPIDAIIAAESIHSQCHRWAQGGGKLGPSSRPVLAKMIPAEKEKRLYRRLTPTQPGKEVAGGRPSTCSVNGYDTNKNRGVCLWNGVDQLQDPNKPGLPEDTYPGWLNGGNKQNCGRKVYINAPLRNTTYVPVLDGCMFDDKLAEEDGCSTIWLTKILYRELGGDEERGSMYIDNWDFDKEKGSN</sequence>
<evidence type="ECO:0000313" key="5">
    <source>
        <dbReference type="Proteomes" id="UP000235392"/>
    </source>
</evidence>
<keyword evidence="4" id="KW-1185">Reference proteome</keyword>
<evidence type="ECO:0000313" key="3">
    <source>
        <dbReference type="EMBL" id="PLW58389.1"/>
    </source>
</evidence>
<protein>
    <recommendedName>
        <fullName evidence="6">Secreted protein</fullName>
    </recommendedName>
</protein>
<dbReference type="OrthoDB" id="2498236at2759"/>
<feature type="signal peptide" evidence="1">
    <location>
        <begin position="1"/>
        <end position="23"/>
    </location>
</feature>
<dbReference type="EMBL" id="PGCI01000024">
    <property type="protein sequence ID" value="PLW48407.1"/>
    <property type="molecule type" value="Genomic_DNA"/>
</dbReference>
<gene>
    <name evidence="3" type="ORF">PCANC_00525</name>
    <name evidence="2" type="ORF">PCASD_02952</name>
</gene>
<dbReference type="AlphaFoldDB" id="A0A2N5VEI8"/>
<reference evidence="4 5" key="1">
    <citation type="submission" date="2017-11" db="EMBL/GenBank/DDBJ databases">
        <title>De novo assembly and phasing of dikaryotic genomes from two isolates of Puccinia coronata f. sp. avenae, the causal agent of oat crown rust.</title>
        <authorList>
            <person name="Miller M.E."/>
            <person name="Zhang Y."/>
            <person name="Omidvar V."/>
            <person name="Sperschneider J."/>
            <person name="Schwessinger B."/>
            <person name="Raley C."/>
            <person name="Palmer J.M."/>
            <person name="Garnica D."/>
            <person name="Upadhyaya N."/>
            <person name="Rathjen J."/>
            <person name="Taylor J.M."/>
            <person name="Park R.F."/>
            <person name="Dodds P.N."/>
            <person name="Hirsch C.D."/>
            <person name="Kianian S.F."/>
            <person name="Figueroa M."/>
        </authorList>
    </citation>
    <scope>NUCLEOTIDE SEQUENCE [LARGE SCALE GENOMIC DNA]</scope>
    <source>
        <strain evidence="3">12NC29</strain>
        <strain evidence="2">12SD80</strain>
    </source>
</reference>
<dbReference type="EMBL" id="PGCJ01000003">
    <property type="protein sequence ID" value="PLW58389.1"/>
    <property type="molecule type" value="Genomic_DNA"/>
</dbReference>
<dbReference type="Proteomes" id="UP000235388">
    <property type="component" value="Unassembled WGS sequence"/>
</dbReference>
<evidence type="ECO:0008006" key="6">
    <source>
        <dbReference type="Google" id="ProtNLM"/>
    </source>
</evidence>
<accession>A0A2N5VEI8</accession>
<organism evidence="2 5">
    <name type="scientific">Puccinia coronata f. sp. avenae</name>
    <dbReference type="NCBI Taxonomy" id="200324"/>
    <lineage>
        <taxon>Eukaryota</taxon>
        <taxon>Fungi</taxon>
        <taxon>Dikarya</taxon>
        <taxon>Basidiomycota</taxon>
        <taxon>Pucciniomycotina</taxon>
        <taxon>Pucciniomycetes</taxon>
        <taxon>Pucciniales</taxon>
        <taxon>Pucciniaceae</taxon>
        <taxon>Puccinia</taxon>
    </lineage>
</organism>
<proteinExistence type="predicted"/>
<evidence type="ECO:0000313" key="2">
    <source>
        <dbReference type="EMBL" id="PLW48407.1"/>
    </source>
</evidence>